<keyword evidence="5" id="KW-0325">Glycoprotein</keyword>
<dbReference type="GO" id="GO:0009897">
    <property type="term" value="C:external side of plasma membrane"/>
    <property type="evidence" value="ECO:0007669"/>
    <property type="project" value="TreeGrafter"/>
</dbReference>
<keyword evidence="6" id="KW-0393">Immunoglobulin domain</keyword>
<dbReference type="InterPro" id="IPR003598">
    <property type="entry name" value="Ig_sub2"/>
</dbReference>
<dbReference type="GO" id="GO:0050852">
    <property type="term" value="P:T cell receptor signaling pathway"/>
    <property type="evidence" value="ECO:0007669"/>
    <property type="project" value="TreeGrafter"/>
</dbReference>
<dbReference type="Gene3D" id="2.60.40.10">
    <property type="entry name" value="Immunoglobulins"/>
    <property type="match status" value="2"/>
</dbReference>
<keyword evidence="7" id="KW-0812">Transmembrane</keyword>
<keyword evidence="3 7" id="KW-0472">Membrane</keyword>
<dbReference type="GO" id="GO:0001817">
    <property type="term" value="P:regulation of cytokine production"/>
    <property type="evidence" value="ECO:0007669"/>
    <property type="project" value="TreeGrafter"/>
</dbReference>
<evidence type="ECO:0000313" key="10">
    <source>
        <dbReference type="EMBL" id="KAJ8334694.1"/>
    </source>
</evidence>
<dbReference type="InterPro" id="IPR036179">
    <property type="entry name" value="Ig-like_dom_sf"/>
</dbReference>
<accession>A0A9Q1ICJ7</accession>
<evidence type="ECO:0000256" key="5">
    <source>
        <dbReference type="ARBA" id="ARBA00023180"/>
    </source>
</evidence>
<feature type="signal peptide" evidence="8">
    <location>
        <begin position="1"/>
        <end position="26"/>
    </location>
</feature>
<dbReference type="PANTHER" id="PTHR24100">
    <property type="entry name" value="BUTYROPHILIN"/>
    <property type="match status" value="1"/>
</dbReference>
<dbReference type="GO" id="GO:0050863">
    <property type="term" value="P:regulation of T cell activation"/>
    <property type="evidence" value="ECO:0007669"/>
    <property type="project" value="UniProtKB-ARBA"/>
</dbReference>
<evidence type="ECO:0000256" key="1">
    <source>
        <dbReference type="ARBA" id="ARBA00004370"/>
    </source>
</evidence>
<keyword evidence="4" id="KW-1015">Disulfide bond</keyword>
<name>A0A9Q1ICJ7_SYNKA</name>
<reference evidence="10" key="1">
    <citation type="journal article" date="2023" name="Science">
        <title>Genome structures resolve the early diversification of teleost fishes.</title>
        <authorList>
            <person name="Parey E."/>
            <person name="Louis A."/>
            <person name="Montfort J."/>
            <person name="Bouchez O."/>
            <person name="Roques C."/>
            <person name="Iampietro C."/>
            <person name="Lluch J."/>
            <person name="Castinel A."/>
            <person name="Donnadieu C."/>
            <person name="Desvignes T."/>
            <person name="Floi Bucao C."/>
            <person name="Jouanno E."/>
            <person name="Wen M."/>
            <person name="Mejri S."/>
            <person name="Dirks R."/>
            <person name="Jansen H."/>
            <person name="Henkel C."/>
            <person name="Chen W.J."/>
            <person name="Zahm M."/>
            <person name="Cabau C."/>
            <person name="Klopp C."/>
            <person name="Thompson A.W."/>
            <person name="Robinson-Rechavi M."/>
            <person name="Braasch I."/>
            <person name="Lecointre G."/>
            <person name="Bobe J."/>
            <person name="Postlethwait J.H."/>
            <person name="Berthelot C."/>
            <person name="Roest Crollius H."/>
            <person name="Guiguen Y."/>
        </authorList>
    </citation>
    <scope>NUCLEOTIDE SEQUENCE</scope>
    <source>
        <strain evidence="10">WJC10195</strain>
    </source>
</reference>
<evidence type="ECO:0000256" key="7">
    <source>
        <dbReference type="SAM" id="Phobius"/>
    </source>
</evidence>
<dbReference type="GO" id="GO:0005102">
    <property type="term" value="F:signaling receptor binding"/>
    <property type="evidence" value="ECO:0007669"/>
    <property type="project" value="TreeGrafter"/>
</dbReference>
<evidence type="ECO:0000256" key="6">
    <source>
        <dbReference type="ARBA" id="ARBA00023319"/>
    </source>
</evidence>
<keyword evidence="11" id="KW-1185">Reference proteome</keyword>
<dbReference type="Proteomes" id="UP001152622">
    <property type="component" value="Chromosome 21"/>
</dbReference>
<dbReference type="Pfam" id="PF07686">
    <property type="entry name" value="V-set"/>
    <property type="match status" value="1"/>
</dbReference>
<organism evidence="10 11">
    <name type="scientific">Synaphobranchus kaupii</name>
    <name type="common">Kaup's arrowtooth eel</name>
    <dbReference type="NCBI Taxonomy" id="118154"/>
    <lineage>
        <taxon>Eukaryota</taxon>
        <taxon>Metazoa</taxon>
        <taxon>Chordata</taxon>
        <taxon>Craniata</taxon>
        <taxon>Vertebrata</taxon>
        <taxon>Euteleostomi</taxon>
        <taxon>Actinopterygii</taxon>
        <taxon>Neopterygii</taxon>
        <taxon>Teleostei</taxon>
        <taxon>Anguilliformes</taxon>
        <taxon>Synaphobranchidae</taxon>
        <taxon>Synaphobranchus</taxon>
    </lineage>
</organism>
<evidence type="ECO:0000259" key="9">
    <source>
        <dbReference type="PROSITE" id="PS50835"/>
    </source>
</evidence>
<dbReference type="SMART" id="SM00409">
    <property type="entry name" value="IG"/>
    <property type="match status" value="1"/>
</dbReference>
<dbReference type="SUPFAM" id="SSF48726">
    <property type="entry name" value="Immunoglobulin"/>
    <property type="match status" value="2"/>
</dbReference>
<evidence type="ECO:0000256" key="8">
    <source>
        <dbReference type="SAM" id="SignalP"/>
    </source>
</evidence>
<dbReference type="OrthoDB" id="10055806at2759"/>
<protein>
    <recommendedName>
        <fullName evidence="9">Ig-like domain-containing protein</fullName>
    </recommendedName>
</protein>
<dbReference type="InterPro" id="IPR013106">
    <property type="entry name" value="Ig_V-set"/>
</dbReference>
<keyword evidence="7" id="KW-1133">Transmembrane helix</keyword>
<comment type="caution">
    <text evidence="10">The sequence shown here is derived from an EMBL/GenBank/DDBJ whole genome shotgun (WGS) entry which is preliminary data.</text>
</comment>
<feature type="domain" description="Ig-like" evidence="9">
    <location>
        <begin position="41"/>
        <end position="138"/>
    </location>
</feature>
<proteinExistence type="predicted"/>
<dbReference type="InterPro" id="IPR007110">
    <property type="entry name" value="Ig-like_dom"/>
</dbReference>
<feature type="chain" id="PRO_5040405738" description="Ig-like domain-containing protein" evidence="8">
    <location>
        <begin position="27"/>
        <end position="275"/>
    </location>
</feature>
<dbReference type="SMART" id="SM00406">
    <property type="entry name" value="IGv"/>
    <property type="match status" value="1"/>
</dbReference>
<dbReference type="PROSITE" id="PS50835">
    <property type="entry name" value="IG_LIKE"/>
    <property type="match status" value="1"/>
</dbReference>
<dbReference type="InterPro" id="IPR003599">
    <property type="entry name" value="Ig_sub"/>
</dbReference>
<evidence type="ECO:0000256" key="3">
    <source>
        <dbReference type="ARBA" id="ARBA00023136"/>
    </source>
</evidence>
<dbReference type="GO" id="GO:1903037">
    <property type="term" value="P:regulation of leukocyte cell-cell adhesion"/>
    <property type="evidence" value="ECO:0007669"/>
    <property type="project" value="UniProtKB-ARBA"/>
</dbReference>
<dbReference type="InterPro" id="IPR050504">
    <property type="entry name" value="IgSF_BTN/MOG"/>
</dbReference>
<gene>
    <name evidence="10" type="ORF">SKAU_G00403330</name>
</gene>
<dbReference type="EMBL" id="JAINUF010000021">
    <property type="protein sequence ID" value="KAJ8334694.1"/>
    <property type="molecule type" value="Genomic_DNA"/>
</dbReference>
<evidence type="ECO:0000256" key="2">
    <source>
        <dbReference type="ARBA" id="ARBA00022729"/>
    </source>
</evidence>
<dbReference type="AlphaFoldDB" id="A0A9Q1ICJ7"/>
<sequence length="275" mass="31460">MLFSRRICRTSFFSLVMYSFVTLKAAFEVRAPDSEMVGVHGQPVVLRCWYTPSSGLNGLVVTWQRAEDSQVVHSFYYGKDQLDRQSLSYYNRTRVFPTDLANGNASLALARVRPEDAGRYLCSVSSLQGTDKVEVRLKFAAFYTEPRLTVQVHPTKISFLYESKGYPEPEVWWVDPEGQNLSHKTEFSPSEGDGGLFFLRTHLELDYQNAENYTFTLRNRLINQVIERPVSFSTAGLGYCTNCPRDRLALLLPATAAVLLWIFIAASFYFHWRKS</sequence>
<dbReference type="InterPro" id="IPR013783">
    <property type="entry name" value="Ig-like_fold"/>
</dbReference>
<comment type="subcellular location">
    <subcellularLocation>
        <location evidence="1">Membrane</location>
    </subcellularLocation>
</comment>
<evidence type="ECO:0000256" key="4">
    <source>
        <dbReference type="ARBA" id="ARBA00023157"/>
    </source>
</evidence>
<dbReference type="FunFam" id="2.60.40.10:FF:000142">
    <property type="entry name" value="V-set domain-containing T-cell activation inhibitor 1"/>
    <property type="match status" value="1"/>
</dbReference>
<dbReference type="Pfam" id="PF22705">
    <property type="entry name" value="C2-set_3"/>
    <property type="match status" value="1"/>
</dbReference>
<dbReference type="PANTHER" id="PTHR24100:SF145">
    <property type="entry name" value="CD276 ANTIGEN"/>
    <property type="match status" value="1"/>
</dbReference>
<feature type="transmembrane region" description="Helical" evidence="7">
    <location>
        <begin position="248"/>
        <end position="270"/>
    </location>
</feature>
<keyword evidence="2 8" id="KW-0732">Signal</keyword>
<dbReference type="SMART" id="SM00408">
    <property type="entry name" value="IGc2"/>
    <property type="match status" value="1"/>
</dbReference>
<dbReference type="InterPro" id="IPR053896">
    <property type="entry name" value="BTN3A2-like_Ig-C"/>
</dbReference>
<evidence type="ECO:0000313" key="11">
    <source>
        <dbReference type="Proteomes" id="UP001152622"/>
    </source>
</evidence>